<comment type="caution">
    <text evidence="12">The sequence shown here is derived from an EMBL/GenBank/DDBJ whole genome shotgun (WGS) entry which is preliminary data.</text>
</comment>
<dbReference type="InterPro" id="IPR020835">
    <property type="entry name" value="Catalase_sf"/>
</dbReference>
<dbReference type="Gene3D" id="2.40.180.10">
    <property type="entry name" value="Catalase core domain"/>
    <property type="match status" value="1"/>
</dbReference>
<evidence type="ECO:0000256" key="5">
    <source>
        <dbReference type="ARBA" id="ARBA00023002"/>
    </source>
</evidence>
<dbReference type="CDD" id="cd08153">
    <property type="entry name" value="srpA_like"/>
    <property type="match status" value="1"/>
</dbReference>
<reference evidence="13" key="2">
    <citation type="submission" date="2019-02" db="EMBL/GenBank/DDBJ databases">
        <title>Granulicella sibirica sp. nov., a psychrotolerant acidobacterium isolated from an organic soil layer in forested tundra, West Siberia.</title>
        <authorList>
            <person name="Oshkin I.Y."/>
            <person name="Kulichevskaya I.S."/>
            <person name="Rijpstra W.I.C."/>
            <person name="Sinninghe Damste J.S."/>
            <person name="Rakitin A.L."/>
            <person name="Ravin N.V."/>
            <person name="Dedysh S.N."/>
        </authorList>
    </citation>
    <scope>NUCLEOTIDE SEQUENCE [LARGE SCALE GENOMIC DNA]</scope>
    <source>
        <strain evidence="13">AF10</strain>
    </source>
</reference>
<comment type="cofactor">
    <cofactor evidence="7">
        <name>heme</name>
        <dbReference type="ChEBI" id="CHEBI:30413"/>
    </cofactor>
</comment>
<dbReference type="PANTHER" id="PTHR11465:SF9">
    <property type="entry name" value="CATALASE"/>
    <property type="match status" value="1"/>
</dbReference>
<organism evidence="12 13">
    <name type="scientific">Granulicella sibirica</name>
    <dbReference type="NCBI Taxonomy" id="2479048"/>
    <lineage>
        <taxon>Bacteria</taxon>
        <taxon>Pseudomonadati</taxon>
        <taxon>Acidobacteriota</taxon>
        <taxon>Terriglobia</taxon>
        <taxon>Terriglobales</taxon>
        <taxon>Acidobacteriaceae</taxon>
        <taxon>Granulicella</taxon>
    </lineage>
</organism>
<dbReference type="GO" id="GO:0042744">
    <property type="term" value="P:hydrogen peroxide catabolic process"/>
    <property type="evidence" value="ECO:0007669"/>
    <property type="project" value="TreeGrafter"/>
</dbReference>
<evidence type="ECO:0000256" key="4">
    <source>
        <dbReference type="ARBA" id="ARBA00022723"/>
    </source>
</evidence>
<comment type="function">
    <text evidence="7">Has an organic peroxide-dependent peroxidase activity.</text>
</comment>
<dbReference type="Proteomes" id="UP000289437">
    <property type="component" value="Unassembled WGS sequence"/>
</dbReference>
<dbReference type="EC" id="1.11.1.-" evidence="7"/>
<keyword evidence="10" id="KW-0812">Transmembrane</keyword>
<dbReference type="RefSeq" id="WP_128912168.1">
    <property type="nucleotide sequence ID" value="NZ_RDSM01000001.1"/>
</dbReference>
<evidence type="ECO:0000259" key="11">
    <source>
        <dbReference type="SMART" id="SM01060"/>
    </source>
</evidence>
<evidence type="ECO:0000256" key="6">
    <source>
        <dbReference type="ARBA" id="ARBA00023004"/>
    </source>
</evidence>
<keyword evidence="6 7" id="KW-0408">Iron</keyword>
<keyword evidence="2 7" id="KW-0575">Peroxidase</keyword>
<feature type="active site" evidence="8">
    <location>
        <position position="65"/>
    </location>
</feature>
<dbReference type="SUPFAM" id="SSF56634">
    <property type="entry name" value="Heme-dependent catalase-like"/>
    <property type="match status" value="1"/>
</dbReference>
<dbReference type="Gene3D" id="1.20.1280.120">
    <property type="match status" value="1"/>
</dbReference>
<keyword evidence="4 7" id="KW-0479">Metal-binding</keyword>
<dbReference type="OrthoDB" id="255727at2"/>
<dbReference type="InterPro" id="IPR018028">
    <property type="entry name" value="Catalase"/>
</dbReference>
<name>A0A4Q0T8R5_9BACT</name>
<dbReference type="GO" id="GO:0046872">
    <property type="term" value="F:metal ion binding"/>
    <property type="evidence" value="ECO:0007669"/>
    <property type="project" value="UniProtKB-KW"/>
</dbReference>
<accession>A0A4Q0T8R5</accession>
<keyword evidence="13" id="KW-1185">Reference proteome</keyword>
<gene>
    <name evidence="12" type="ORF">GRAN_1426</name>
</gene>
<dbReference type="Pfam" id="PF00199">
    <property type="entry name" value="Catalase"/>
    <property type="match status" value="1"/>
</dbReference>
<keyword evidence="10" id="KW-1133">Transmembrane helix</keyword>
<feature type="transmembrane region" description="Helical" evidence="10">
    <location>
        <begin position="12"/>
        <end position="37"/>
    </location>
</feature>
<evidence type="ECO:0000256" key="3">
    <source>
        <dbReference type="ARBA" id="ARBA00022617"/>
    </source>
</evidence>
<evidence type="ECO:0000256" key="10">
    <source>
        <dbReference type="SAM" id="Phobius"/>
    </source>
</evidence>
<dbReference type="EMBL" id="RDSM01000001">
    <property type="protein sequence ID" value="RXH58116.1"/>
    <property type="molecule type" value="Genomic_DNA"/>
</dbReference>
<dbReference type="GO" id="GO:0020037">
    <property type="term" value="F:heme binding"/>
    <property type="evidence" value="ECO:0007669"/>
    <property type="project" value="InterPro"/>
</dbReference>
<evidence type="ECO:0000313" key="12">
    <source>
        <dbReference type="EMBL" id="RXH58116.1"/>
    </source>
</evidence>
<protein>
    <recommendedName>
        <fullName evidence="7">Catalase-related peroxidase</fullName>
        <ecNumber evidence="7">1.11.1.-</ecNumber>
    </recommendedName>
</protein>
<dbReference type="InterPro" id="IPR011614">
    <property type="entry name" value="Catalase_core"/>
</dbReference>
<dbReference type="PIRSF" id="PIRSF000296">
    <property type="entry name" value="SrpA"/>
    <property type="match status" value="1"/>
</dbReference>
<dbReference type="AlphaFoldDB" id="A0A4Q0T8R5"/>
<feature type="domain" description="Catalase core" evidence="11">
    <location>
        <begin position="33"/>
        <end position="352"/>
    </location>
</feature>
<dbReference type="GO" id="GO:0042542">
    <property type="term" value="P:response to hydrogen peroxide"/>
    <property type="evidence" value="ECO:0007669"/>
    <property type="project" value="TreeGrafter"/>
</dbReference>
<evidence type="ECO:0000256" key="9">
    <source>
        <dbReference type="PIRSR" id="PIRSR000296-2"/>
    </source>
</evidence>
<comment type="similarity">
    <text evidence="1 7">Belongs to the catalase family.</text>
</comment>
<dbReference type="InterPro" id="IPR024168">
    <property type="entry name" value="Catalase_SrpA-type_pred"/>
</dbReference>
<dbReference type="GO" id="GO:0004096">
    <property type="term" value="F:catalase activity"/>
    <property type="evidence" value="ECO:0007669"/>
    <property type="project" value="InterPro"/>
</dbReference>
<keyword evidence="5 7" id="KW-0560">Oxidoreductase</keyword>
<feature type="binding site" description="axial binding residue" evidence="9">
    <location>
        <position position="329"/>
    </location>
    <ligand>
        <name>heme</name>
        <dbReference type="ChEBI" id="CHEBI:30413"/>
    </ligand>
    <ligandPart>
        <name>Fe</name>
        <dbReference type="ChEBI" id="CHEBI:18248"/>
    </ligandPart>
</feature>
<evidence type="ECO:0000256" key="2">
    <source>
        <dbReference type="ARBA" id="ARBA00022559"/>
    </source>
</evidence>
<reference evidence="12 13" key="1">
    <citation type="submission" date="2018-11" db="EMBL/GenBank/DDBJ databases">
        <authorList>
            <person name="Mardanov A.V."/>
            <person name="Ravin N.V."/>
            <person name="Dedysh S.N."/>
        </authorList>
    </citation>
    <scope>NUCLEOTIDE SEQUENCE [LARGE SCALE GENOMIC DNA]</scope>
    <source>
        <strain evidence="12 13">AF10</strain>
    </source>
</reference>
<dbReference type="PANTHER" id="PTHR11465">
    <property type="entry name" value="CATALASE"/>
    <property type="match status" value="1"/>
</dbReference>
<evidence type="ECO:0000256" key="8">
    <source>
        <dbReference type="PIRSR" id="PIRSR000296-1"/>
    </source>
</evidence>
<dbReference type="PROSITE" id="PS51402">
    <property type="entry name" value="CATALASE_3"/>
    <property type="match status" value="1"/>
</dbReference>
<evidence type="ECO:0000313" key="13">
    <source>
        <dbReference type="Proteomes" id="UP000289437"/>
    </source>
</evidence>
<evidence type="ECO:0000256" key="7">
    <source>
        <dbReference type="PIRNR" id="PIRNR000296"/>
    </source>
</evidence>
<proteinExistence type="inferred from homology"/>
<keyword evidence="3 7" id="KW-0349">Heme</keyword>
<dbReference type="SMART" id="SM01060">
    <property type="entry name" value="Catalase"/>
    <property type="match status" value="1"/>
</dbReference>
<evidence type="ECO:0000256" key="1">
    <source>
        <dbReference type="ARBA" id="ARBA00005329"/>
    </source>
</evidence>
<sequence length="352" mass="38498">MDNSGQKSKPITLEALGVIGTTIGIASLAFVFTAAWLTPHRLTPEKIVSALKPPGGPALGHRRNHAKGICFMGTFDANGAGSELSRSTLFESGSYPVVGRFNIGNADPATPDPMAQVRGLGVRIMAPTGQEWRSAMIDAPVFVAPTPQAFLELLKAGASKDPNAIKQYSEHHPEMQTFASWAKSHDRTESWTEDRFNSLDSFVFVSREGLRSTVRWSLVPMSKAVTIPTDELAKRDPDFLQEDIVQRVQSKPQDWRLMVTVAGANDPTADPTRAWPVDRPTVDVGILHVNQIQPEADGPCRDVSFDPTVLPKGIETSDDPFPAARSAAYRVSFNKRLEEASQYPRTQPEGRP</sequence>
<keyword evidence="10" id="KW-0472">Membrane</keyword>
<dbReference type="GO" id="GO:0005737">
    <property type="term" value="C:cytoplasm"/>
    <property type="evidence" value="ECO:0007669"/>
    <property type="project" value="TreeGrafter"/>
</dbReference>